<protein>
    <recommendedName>
        <fullName evidence="4">Macro domain-containing protein</fullName>
    </recommendedName>
</protein>
<comment type="similarity">
    <text evidence="1">Belongs to the SNF2/RAD54 helicase family.</text>
</comment>
<dbReference type="PANTHER" id="PTHR47157:SF1">
    <property type="entry name" value="CHROMODOMAIN-HELICASE-DNA-BINDING PROTEIN 1-LIKE"/>
    <property type="match status" value="1"/>
</dbReference>
<keyword evidence="3" id="KW-0067">ATP-binding</keyword>
<dbReference type="EMBL" id="CP074371">
    <property type="protein sequence ID" value="QVI24344.1"/>
    <property type="molecule type" value="Genomic_DNA"/>
</dbReference>
<accession>A0ABX8CXY7</accession>
<proteinExistence type="inferred from homology"/>
<dbReference type="PANTHER" id="PTHR47157">
    <property type="entry name" value="CHROMODOMAIN-HELICASE-DNA-BINDING PROTEIN 1-LIKE"/>
    <property type="match status" value="1"/>
</dbReference>
<keyword evidence="2" id="KW-0547">Nucleotide-binding</keyword>
<dbReference type="CDD" id="cd02901">
    <property type="entry name" value="Macro_Poa1p-like"/>
    <property type="match status" value="1"/>
</dbReference>
<dbReference type="Proteomes" id="UP000683310">
    <property type="component" value="Chromosome"/>
</dbReference>
<reference evidence="5 6" key="1">
    <citation type="submission" date="2021-04" db="EMBL/GenBank/DDBJ databases">
        <title>Nocardia tengchongensis.</title>
        <authorList>
            <person name="Zhuang k."/>
            <person name="Ran Y."/>
            <person name="Li W."/>
        </authorList>
    </citation>
    <scope>NUCLEOTIDE SEQUENCE [LARGE SCALE GENOMIC DNA]</scope>
    <source>
        <strain evidence="5 6">CFH S0057</strain>
    </source>
</reference>
<dbReference type="SMART" id="SM00506">
    <property type="entry name" value="A1pp"/>
    <property type="match status" value="1"/>
</dbReference>
<evidence type="ECO:0000256" key="2">
    <source>
        <dbReference type="ARBA" id="ARBA00022741"/>
    </source>
</evidence>
<evidence type="ECO:0000259" key="4">
    <source>
        <dbReference type="PROSITE" id="PS51154"/>
    </source>
</evidence>
<evidence type="ECO:0000256" key="1">
    <source>
        <dbReference type="ARBA" id="ARBA00007025"/>
    </source>
</evidence>
<organism evidence="5 6">
    <name type="scientific">Nocardia tengchongensis</name>
    <dbReference type="NCBI Taxonomy" id="2055889"/>
    <lineage>
        <taxon>Bacteria</taxon>
        <taxon>Bacillati</taxon>
        <taxon>Actinomycetota</taxon>
        <taxon>Actinomycetes</taxon>
        <taxon>Mycobacteriales</taxon>
        <taxon>Nocardiaceae</taxon>
        <taxon>Nocardia</taxon>
    </lineage>
</organism>
<gene>
    <name evidence="5" type="ORF">KHQ06_17230</name>
</gene>
<evidence type="ECO:0000313" key="6">
    <source>
        <dbReference type="Proteomes" id="UP000683310"/>
    </source>
</evidence>
<evidence type="ECO:0000313" key="5">
    <source>
        <dbReference type="EMBL" id="QVI24344.1"/>
    </source>
</evidence>
<feature type="domain" description="Macro" evidence="4">
    <location>
        <begin position="1"/>
        <end position="160"/>
    </location>
</feature>
<dbReference type="InterPro" id="IPR031053">
    <property type="entry name" value="ALC1"/>
</dbReference>
<evidence type="ECO:0000256" key="3">
    <source>
        <dbReference type="ARBA" id="ARBA00022840"/>
    </source>
</evidence>
<sequence length="160" mass="17351">MTMAEIVYETGDATAPSTTGPAVVAHICNDLGRWGKGFVVAVSARWPQPERAYRDWHRQRDANDFALGAVQFVPVAPDLHVANMIGQRGIRPSAGNPPIRYDAVDQNLSKLADFASLSNASVHMPRIGCGLAGGTWDRIEPLITDHLSSRGITVVVYDLE</sequence>
<dbReference type="SUPFAM" id="SSF52949">
    <property type="entry name" value="Macro domain-like"/>
    <property type="match status" value="1"/>
</dbReference>
<dbReference type="InterPro" id="IPR002589">
    <property type="entry name" value="Macro_dom"/>
</dbReference>
<keyword evidence="6" id="KW-1185">Reference proteome</keyword>
<dbReference type="InterPro" id="IPR043472">
    <property type="entry name" value="Macro_dom-like"/>
</dbReference>
<name>A0ABX8CXY7_9NOCA</name>
<dbReference type="PROSITE" id="PS51154">
    <property type="entry name" value="MACRO"/>
    <property type="match status" value="1"/>
</dbReference>
<dbReference type="Gene3D" id="3.40.220.10">
    <property type="entry name" value="Leucine Aminopeptidase, subunit E, domain 1"/>
    <property type="match status" value="1"/>
</dbReference>